<proteinExistence type="inferred from homology"/>
<dbReference type="GO" id="GO:0022900">
    <property type="term" value="P:electron transport chain"/>
    <property type="evidence" value="ECO:0007669"/>
    <property type="project" value="UniProtKB-UniRule"/>
</dbReference>
<dbReference type="GO" id="GO:0005886">
    <property type="term" value="C:plasma membrane"/>
    <property type="evidence" value="ECO:0007669"/>
    <property type="project" value="UniProtKB-SubCell"/>
</dbReference>
<comment type="function">
    <text evidence="10">Part of a membrane-bound complex that couples electron transfer with translocation of ions across the membrane.</text>
</comment>
<dbReference type="AlphaFoldDB" id="A0A926E8J7"/>
<dbReference type="Proteomes" id="UP000610862">
    <property type="component" value="Unassembled WGS sequence"/>
</dbReference>
<dbReference type="PANTHER" id="PTHR30578">
    <property type="entry name" value="ELECTRON TRANSPORT COMPLEX PROTEIN RNFD"/>
    <property type="match status" value="1"/>
</dbReference>
<dbReference type="GO" id="GO:0055085">
    <property type="term" value="P:transmembrane transport"/>
    <property type="evidence" value="ECO:0007669"/>
    <property type="project" value="InterPro"/>
</dbReference>
<comment type="caution">
    <text evidence="10">Lacks conserved residue(s) required for the propagation of feature annotation.</text>
</comment>
<dbReference type="PANTHER" id="PTHR30578:SF0">
    <property type="entry name" value="ION-TRANSLOCATING OXIDOREDUCTASE COMPLEX SUBUNIT D"/>
    <property type="match status" value="1"/>
</dbReference>
<feature type="transmembrane region" description="Helical" evidence="10">
    <location>
        <begin position="182"/>
        <end position="206"/>
    </location>
</feature>
<evidence type="ECO:0000256" key="7">
    <source>
        <dbReference type="ARBA" id="ARBA00022982"/>
    </source>
</evidence>
<keyword evidence="12" id="KW-1185">Reference proteome</keyword>
<evidence type="ECO:0000256" key="3">
    <source>
        <dbReference type="ARBA" id="ARBA00022630"/>
    </source>
</evidence>
<evidence type="ECO:0000256" key="8">
    <source>
        <dbReference type="ARBA" id="ARBA00022989"/>
    </source>
</evidence>
<evidence type="ECO:0000256" key="6">
    <source>
        <dbReference type="ARBA" id="ARBA00022967"/>
    </source>
</evidence>
<feature type="transmembrane region" description="Helical" evidence="10">
    <location>
        <begin position="264"/>
        <end position="284"/>
    </location>
</feature>
<sequence>MDNRYHGNLEVSSAPHLVSPVNTAKIMGMVLIALAPAFGVGIYQFGYRAAMLTLVCVAACVLFEYLMNKIMKKEQTVRDLSAVVTGVLLAFNLPSGLPYWIAIVGCFAAIVVIKQLFGGIGQNLVNPAVTARIFLFMSFATEMTTWPTARGTGFDTVTSATPLGQLSLGGADSVSASNLDLFLGNVGGCIGEVSACALLIGGIFLIFTRIISIHIPLSFLATVFVCGFIWGGFDGAVFHLCAGGVMLGAFFCATDYVTSPMLPLGKVIFGIGCGLFTILIRLFASYPEGVSFAILLMNILTPYIDRITEKIMFRVPKKAVEGDAGNEK</sequence>
<evidence type="ECO:0000313" key="12">
    <source>
        <dbReference type="Proteomes" id="UP000610862"/>
    </source>
</evidence>
<evidence type="ECO:0000313" key="11">
    <source>
        <dbReference type="EMBL" id="MBC8567709.1"/>
    </source>
</evidence>
<evidence type="ECO:0000256" key="2">
    <source>
        <dbReference type="ARBA" id="ARBA00022553"/>
    </source>
</evidence>
<keyword evidence="7 10" id="KW-0249">Electron transport</keyword>
<keyword evidence="1 10" id="KW-0813">Transport</keyword>
<keyword evidence="6 10" id="KW-1278">Translocase</keyword>
<keyword evidence="9 10" id="KW-0472">Membrane</keyword>
<comment type="subunit">
    <text evidence="10">The complex is composed of six subunits: RnfA, RnfB, RnfC, RnfD, RnfE and RnfG.</text>
</comment>
<dbReference type="NCBIfam" id="TIGR01946">
    <property type="entry name" value="rnfD"/>
    <property type="match status" value="1"/>
</dbReference>
<dbReference type="EMBL" id="JACRTA010000001">
    <property type="protein sequence ID" value="MBC8567709.1"/>
    <property type="molecule type" value="Genomic_DNA"/>
</dbReference>
<name>A0A926E8J7_9FIRM</name>
<keyword evidence="8 10" id="KW-1133">Transmembrane helix</keyword>
<keyword evidence="2 10" id="KW-0597">Phosphoprotein</keyword>
<feature type="transmembrane region" description="Helical" evidence="10">
    <location>
        <begin position="49"/>
        <end position="67"/>
    </location>
</feature>
<dbReference type="RefSeq" id="WP_177267738.1">
    <property type="nucleotide sequence ID" value="NZ_JACRTA010000001.1"/>
</dbReference>
<gene>
    <name evidence="10" type="primary">rnfD</name>
    <name evidence="11" type="ORF">H8692_02885</name>
</gene>
<keyword evidence="3 10" id="KW-0285">Flavoprotein</keyword>
<dbReference type="InterPro" id="IPR004338">
    <property type="entry name" value="NqrB/RnfD"/>
</dbReference>
<dbReference type="InterPro" id="IPR011303">
    <property type="entry name" value="RnfD_bac"/>
</dbReference>
<keyword evidence="10" id="KW-1003">Cell membrane</keyword>
<organism evidence="11 12">
    <name type="scientific">Lentihominibacter hominis</name>
    <dbReference type="NCBI Taxonomy" id="2763645"/>
    <lineage>
        <taxon>Bacteria</taxon>
        <taxon>Bacillati</taxon>
        <taxon>Bacillota</taxon>
        <taxon>Clostridia</taxon>
        <taxon>Peptostreptococcales</taxon>
        <taxon>Anaerovoracaceae</taxon>
        <taxon>Lentihominibacter</taxon>
    </lineage>
</organism>
<evidence type="ECO:0000256" key="4">
    <source>
        <dbReference type="ARBA" id="ARBA00022643"/>
    </source>
</evidence>
<feature type="transmembrane region" description="Helical" evidence="10">
    <location>
        <begin position="236"/>
        <end position="257"/>
    </location>
</feature>
<comment type="caution">
    <text evidence="11">The sequence shown here is derived from an EMBL/GenBank/DDBJ whole genome shotgun (WGS) entry which is preliminary data.</text>
</comment>
<feature type="modified residue" description="FMN phosphoryl threonine" evidence="10">
    <location>
        <position position="161"/>
    </location>
</feature>
<keyword evidence="5 10" id="KW-0812">Transmembrane</keyword>
<feature type="transmembrane region" description="Helical" evidence="10">
    <location>
        <begin position="76"/>
        <end position="93"/>
    </location>
</feature>
<comment type="subcellular location">
    <subcellularLocation>
        <location evidence="10">Cell membrane</location>
        <topology evidence="10">Multi-pass membrane protein</topology>
    </subcellularLocation>
</comment>
<feature type="transmembrane region" description="Helical" evidence="10">
    <location>
        <begin position="213"/>
        <end position="230"/>
    </location>
</feature>
<dbReference type="HAMAP" id="MF_00462">
    <property type="entry name" value="RsxD_RnfD"/>
    <property type="match status" value="1"/>
</dbReference>
<evidence type="ECO:0000256" key="10">
    <source>
        <dbReference type="HAMAP-Rule" id="MF_00462"/>
    </source>
</evidence>
<keyword evidence="4 10" id="KW-0288">FMN</keyword>
<comment type="cofactor">
    <cofactor evidence="10">
        <name>FMN</name>
        <dbReference type="ChEBI" id="CHEBI:58210"/>
    </cofactor>
</comment>
<comment type="similarity">
    <text evidence="10">Belongs to the NqrB/RnfD family.</text>
</comment>
<reference evidence="11" key="1">
    <citation type="submission" date="2020-08" db="EMBL/GenBank/DDBJ databases">
        <title>Genome public.</title>
        <authorList>
            <person name="Liu C."/>
            <person name="Sun Q."/>
        </authorList>
    </citation>
    <scope>NUCLEOTIDE SEQUENCE</scope>
    <source>
        <strain evidence="11">NSJ-24</strain>
    </source>
</reference>
<evidence type="ECO:0000256" key="9">
    <source>
        <dbReference type="ARBA" id="ARBA00023136"/>
    </source>
</evidence>
<accession>A0A926E8J7</accession>
<evidence type="ECO:0000256" key="5">
    <source>
        <dbReference type="ARBA" id="ARBA00022692"/>
    </source>
</evidence>
<protein>
    <recommendedName>
        <fullName evidence="10">Ion-translocating oxidoreductase complex subunit D</fullName>
        <ecNumber evidence="10">7.-.-.-</ecNumber>
    </recommendedName>
    <alternativeName>
        <fullName evidence="10">Rnf electron transport complex subunit D</fullName>
    </alternativeName>
</protein>
<dbReference type="EC" id="7.-.-.-" evidence="10"/>
<dbReference type="Pfam" id="PF03116">
    <property type="entry name" value="NQR2_RnfD_RnfE"/>
    <property type="match status" value="1"/>
</dbReference>
<evidence type="ECO:0000256" key="1">
    <source>
        <dbReference type="ARBA" id="ARBA00022448"/>
    </source>
</evidence>